<comment type="caution">
    <text evidence="2">The sequence shown here is derived from an EMBL/GenBank/DDBJ whole genome shotgun (WGS) entry which is preliminary data.</text>
</comment>
<proteinExistence type="predicted"/>
<protein>
    <submittedName>
        <fullName evidence="2">Uncharacterized protein</fullName>
    </submittedName>
</protein>
<sequence>MDGAGWQWYDESTREAGYTAVIAPDGKCCWDTFSDQFAARNYTLEGPSETSGPWDYAGLKYERMELCERSSPFMPTWPPLPPAGPLPPDVPSAPPFLPNAPLDASVDSSPRPPVLPTLPGISPLRPNAPPNFPSLPGAPGKWAGAWPWRPHLLLTTPSPNLPEYPQYPEYPYQPETGSRQRPPFPPEPPPDSPAPSLPPAPPSPPSPPPRPPRPPRPPSSPPVFYGPWDSSKDLNEQHKAVLRFILSGDTSFWSRPEVATRIGFGTAPWRCVNNCQAQYYASAQECAPDCATQTYCEPGGAALSDPNTTCCALSLLDQSYSFSHPPSQTTPDWCSAYPTCSLRHSPAWHHPSIDLTQPPEFSLVDDLVCLPLEEIYFEDVSFRPEHELLAVAPDRSGPDSSTEFDLFNATTWKCDRMDSRVIDLADFGFPGETAHNLAPSYFIMMLDPCGVGRALVSRNVSSLNPNLALRNVAMDKCLFAPFTELNAMRWSGRARLEWSEELRKSLESVKYGNQSYPRGIPPPVPDPVATRPFLPDTLKRITIKRTLDGRHPSQIWRSRPVVQGFLPSEWALLRNLEYLDLSDETGQGLIEGPIPSTWLMMTKLRTMIVSYQIQIYIYQTPYGAVWGLPKRYYGPIDWANRTRQWNVTVFDMDGAGWQWYDASTGEAGYTAIIAPDGKCCWDTFSDQFAARNYTLEGPSETSGPMDYAGLKYERMELYEWQAATTISRDSAGLTGAIATASSTITAVATATPSSTSTSATPATNKAVLRFILSGDTSFWSRPEVATRIGFGTAPWRCVNNCQAQYYASAQECAPDCTTQTYCVPGGAALSHPNTTCCALSLLDQSYSFSHPPNATTPDWCSSYPAWGRSSRRPSVCDFNAYTARGAVPPGGAADPLLAVSCKNDKTVTFHVNGTQYRNDTARRIIYDGDIGQKNTTRNVVSRISLRHTPAWHHPSIDLTRPPVFSLVDDLVCLPLEEIYFEDVSFRPEHALLAVAPDRSGPNGTTFDLFNHTTWNCDRLSGQGFNLSEYGFPKEAAHNRAPSYFSMILDPCGVGRALLSRNVSSLNPNLALRNVAMDKCLFAPFTELNAMRWSGRARLEWSEELRKSLESVKYGNQSYPRGIPPPVPDPVAARPFLPDTLKRITIKRTLDGRHPSQTWRSRPVVQGFLPSEWALFANLEHLDLSDETGRGLIEGPIPSTWLMMTKLRTM</sequence>
<dbReference type="AlphaFoldDB" id="A0A9W6BAJ4"/>
<organism evidence="2 3">
    <name type="scientific">Pleodorina starrii</name>
    <dbReference type="NCBI Taxonomy" id="330485"/>
    <lineage>
        <taxon>Eukaryota</taxon>
        <taxon>Viridiplantae</taxon>
        <taxon>Chlorophyta</taxon>
        <taxon>core chlorophytes</taxon>
        <taxon>Chlorophyceae</taxon>
        <taxon>CS clade</taxon>
        <taxon>Chlamydomonadales</taxon>
        <taxon>Volvocaceae</taxon>
        <taxon>Pleodorina</taxon>
    </lineage>
</organism>
<evidence type="ECO:0000256" key="1">
    <source>
        <dbReference type="SAM" id="MobiDB-lite"/>
    </source>
</evidence>
<evidence type="ECO:0000313" key="2">
    <source>
        <dbReference type="EMBL" id="GLC48529.1"/>
    </source>
</evidence>
<feature type="region of interest" description="Disordered" evidence="1">
    <location>
        <begin position="102"/>
        <end position="136"/>
    </location>
</feature>
<accession>A0A9W6BAJ4</accession>
<feature type="compositionally biased region" description="Low complexity" evidence="1">
    <location>
        <begin position="164"/>
        <end position="181"/>
    </location>
</feature>
<evidence type="ECO:0000313" key="3">
    <source>
        <dbReference type="Proteomes" id="UP001165080"/>
    </source>
</evidence>
<feature type="region of interest" description="Disordered" evidence="1">
    <location>
        <begin position="164"/>
        <end position="230"/>
    </location>
</feature>
<keyword evidence="3" id="KW-1185">Reference proteome</keyword>
<reference evidence="2 3" key="1">
    <citation type="journal article" date="2023" name="Commun. Biol.">
        <title>Reorganization of the ancestral sex-determining regions during the evolution of trioecy in Pleodorina starrii.</title>
        <authorList>
            <person name="Takahashi K."/>
            <person name="Suzuki S."/>
            <person name="Kawai-Toyooka H."/>
            <person name="Yamamoto K."/>
            <person name="Hamaji T."/>
            <person name="Ootsuki R."/>
            <person name="Yamaguchi H."/>
            <person name="Kawachi M."/>
            <person name="Higashiyama T."/>
            <person name="Nozaki H."/>
        </authorList>
    </citation>
    <scope>NUCLEOTIDE SEQUENCE [LARGE SCALE GENOMIC DNA]</scope>
    <source>
        <strain evidence="2 3">NIES-4479</strain>
    </source>
</reference>
<dbReference type="PRINTS" id="PR01217">
    <property type="entry name" value="PRICHEXTENSN"/>
</dbReference>
<feature type="compositionally biased region" description="Pro residues" evidence="1">
    <location>
        <begin position="182"/>
        <end position="221"/>
    </location>
</feature>
<dbReference type="Proteomes" id="UP001165080">
    <property type="component" value="Unassembled WGS sequence"/>
</dbReference>
<gene>
    <name evidence="2" type="primary">PLESTB000177</name>
    <name evidence="2" type="ORF">PLESTB_000107900</name>
</gene>
<dbReference type="EMBL" id="BRXU01000001">
    <property type="protein sequence ID" value="GLC48529.1"/>
    <property type="molecule type" value="Genomic_DNA"/>
</dbReference>
<name>A0A9W6BAJ4_9CHLO</name>